<accession>A0ABT8W9V0</accession>
<dbReference type="PROSITE" id="PS51352">
    <property type="entry name" value="THIOREDOXIN_2"/>
    <property type="match status" value="1"/>
</dbReference>
<dbReference type="InterPro" id="IPR036249">
    <property type="entry name" value="Thioredoxin-like_sf"/>
</dbReference>
<evidence type="ECO:0000259" key="2">
    <source>
        <dbReference type="PROSITE" id="PS51352"/>
    </source>
</evidence>
<sequence length="181" mass="21189">MKLKLLIVAILIITSCKQEKKTVAESTDIDKNKVDNSIDVKNIALEIYDYEGIEKFLNKKDDKIYVINFWATWCAPCVKELPYFEKLNSEYRDKNVEVILISLDFPHLYESKLKPFIKKRGLKSKVIALNDDDMNTWIPKVNKDWSGAIPATIIYKNDSSKFFEQSFTYDELETELKQFLN</sequence>
<dbReference type="RefSeq" id="WP_303277566.1">
    <property type="nucleotide sequence ID" value="NZ_JAUOEK010000096.1"/>
</dbReference>
<dbReference type="Proteomes" id="UP001176883">
    <property type="component" value="Unassembled WGS sequence"/>
</dbReference>
<dbReference type="EMBL" id="JAUOEK010000096">
    <property type="protein sequence ID" value="MDO5969871.1"/>
    <property type="molecule type" value="Genomic_DNA"/>
</dbReference>
<dbReference type="InterPro" id="IPR013766">
    <property type="entry name" value="Thioredoxin_domain"/>
</dbReference>
<dbReference type="Gene3D" id="3.40.30.10">
    <property type="entry name" value="Glutaredoxin"/>
    <property type="match status" value="1"/>
</dbReference>
<dbReference type="PANTHER" id="PTHR42852">
    <property type="entry name" value="THIOL:DISULFIDE INTERCHANGE PROTEIN DSBE"/>
    <property type="match status" value="1"/>
</dbReference>
<protein>
    <submittedName>
        <fullName evidence="3">TlpA disulfide reductase family protein</fullName>
    </submittedName>
</protein>
<evidence type="ECO:0000313" key="4">
    <source>
        <dbReference type="Proteomes" id="UP001176883"/>
    </source>
</evidence>
<comment type="caution">
    <text evidence="3">The sequence shown here is derived from an EMBL/GenBank/DDBJ whole genome shotgun (WGS) entry which is preliminary data.</text>
</comment>
<evidence type="ECO:0000256" key="1">
    <source>
        <dbReference type="ARBA" id="ARBA00023284"/>
    </source>
</evidence>
<dbReference type="InterPro" id="IPR017937">
    <property type="entry name" value="Thioredoxin_CS"/>
</dbReference>
<evidence type="ECO:0000313" key="3">
    <source>
        <dbReference type="EMBL" id="MDO5969871.1"/>
    </source>
</evidence>
<keyword evidence="4" id="KW-1185">Reference proteome</keyword>
<name>A0ABT8W9V0_9FLAO</name>
<dbReference type="PANTHER" id="PTHR42852:SF13">
    <property type="entry name" value="PROTEIN DIPZ"/>
    <property type="match status" value="1"/>
</dbReference>
<dbReference type="InterPro" id="IPR000866">
    <property type="entry name" value="AhpC/TSA"/>
</dbReference>
<dbReference type="Pfam" id="PF00578">
    <property type="entry name" value="AhpC-TSA"/>
    <property type="match status" value="1"/>
</dbReference>
<dbReference type="PROSITE" id="PS51257">
    <property type="entry name" value="PROKAR_LIPOPROTEIN"/>
    <property type="match status" value="1"/>
</dbReference>
<dbReference type="CDD" id="cd02966">
    <property type="entry name" value="TlpA_like_family"/>
    <property type="match status" value="1"/>
</dbReference>
<keyword evidence="1" id="KW-0676">Redox-active center</keyword>
<proteinExistence type="predicted"/>
<feature type="domain" description="Thioredoxin" evidence="2">
    <location>
        <begin position="20"/>
        <end position="181"/>
    </location>
</feature>
<dbReference type="SUPFAM" id="SSF52833">
    <property type="entry name" value="Thioredoxin-like"/>
    <property type="match status" value="1"/>
</dbReference>
<reference evidence="3" key="1">
    <citation type="submission" date="2023-07" db="EMBL/GenBank/DDBJ databases">
        <title>Two novel species in the genus Flavivirga.</title>
        <authorList>
            <person name="Kwon K."/>
        </authorList>
    </citation>
    <scope>NUCLEOTIDE SEQUENCE</scope>
    <source>
        <strain evidence="3">KCTC 52353</strain>
    </source>
</reference>
<gene>
    <name evidence="3" type="ORF">Q4Q35_08625</name>
</gene>
<organism evidence="3 4">
    <name type="scientific">Flavivirga aquimarina</name>
    <dbReference type="NCBI Taxonomy" id="2027862"/>
    <lineage>
        <taxon>Bacteria</taxon>
        <taxon>Pseudomonadati</taxon>
        <taxon>Bacteroidota</taxon>
        <taxon>Flavobacteriia</taxon>
        <taxon>Flavobacteriales</taxon>
        <taxon>Flavobacteriaceae</taxon>
        <taxon>Flavivirga</taxon>
    </lineage>
</organism>
<dbReference type="InterPro" id="IPR050553">
    <property type="entry name" value="Thioredoxin_ResA/DsbE_sf"/>
</dbReference>
<dbReference type="PROSITE" id="PS00194">
    <property type="entry name" value="THIOREDOXIN_1"/>
    <property type="match status" value="1"/>
</dbReference>